<feature type="region of interest" description="Disordered" evidence="1">
    <location>
        <begin position="1"/>
        <end position="20"/>
    </location>
</feature>
<dbReference type="Pfam" id="PF08448">
    <property type="entry name" value="PAS_4"/>
    <property type="match status" value="1"/>
</dbReference>
<dbReference type="Gene3D" id="3.30.450.40">
    <property type="match status" value="1"/>
</dbReference>
<evidence type="ECO:0000313" key="3">
    <source>
        <dbReference type="EMBL" id="KWX03120.1"/>
    </source>
</evidence>
<dbReference type="STRING" id="1469144.LI90_4170"/>
<dbReference type="OrthoDB" id="4318906at2"/>
<dbReference type="EMBL" id="LAXD01000001">
    <property type="protein sequence ID" value="KWX03120.1"/>
    <property type="molecule type" value="Genomic_DNA"/>
</dbReference>
<dbReference type="InterPro" id="IPR000014">
    <property type="entry name" value="PAS"/>
</dbReference>
<dbReference type="SMART" id="SM00091">
    <property type="entry name" value="PAS"/>
    <property type="match status" value="1"/>
</dbReference>
<organism evidence="3 4">
    <name type="scientific">Carbonactinospora thermoautotrophica</name>
    <dbReference type="NCBI Taxonomy" id="1469144"/>
    <lineage>
        <taxon>Bacteria</taxon>
        <taxon>Bacillati</taxon>
        <taxon>Actinomycetota</taxon>
        <taxon>Actinomycetes</taxon>
        <taxon>Kitasatosporales</taxon>
        <taxon>Carbonactinosporaceae</taxon>
        <taxon>Carbonactinospora</taxon>
    </lineage>
</organism>
<sequence>MKQDAGRRIGGESFSREDRAKDRAKDIVTAFRARLSSLHDACAAPDRQTDELLDVALLELDRAVADMEQLAQLAGGAAAGGPVERERELLRRLFVESPVPTLLLSAGGEIRRGNRAAGDLFGLPLGYLTGKPFYAMLDPATVAVARARLAAVLRTGERQVLRARPRHRGELVGVTFTFQPFVAPGQTEAEVLAVALRPAKLAPPPEEDEAEGRRAERTWYATHALDLVLSCAATLLEGARRPEIERRLAEQLVAQFADWVLVDCVEEGGGENAALRRASVSGPAGADDLAKALGKLDGGSNRLAETVRRTGEPILQVYPDDPVALGTLPGGRTVLGAINAGSLLAVPIQGAGRVRGVITAVRTAERTYFTLADQRVLTELAALLGLTLTPRG</sequence>
<gene>
    <name evidence="3" type="ORF">LI90_4170</name>
</gene>
<evidence type="ECO:0000259" key="2">
    <source>
        <dbReference type="PROSITE" id="PS50112"/>
    </source>
</evidence>
<dbReference type="InterPro" id="IPR013656">
    <property type="entry name" value="PAS_4"/>
</dbReference>
<protein>
    <recommendedName>
        <fullName evidence="2">PAS domain-containing protein</fullName>
    </recommendedName>
</protein>
<dbReference type="PATRIC" id="fig|1469144.10.peg.4472"/>
<dbReference type="RefSeq" id="WP_066890546.1">
    <property type="nucleotide sequence ID" value="NZ_LAXD01000001.1"/>
</dbReference>
<dbReference type="InterPro" id="IPR029016">
    <property type="entry name" value="GAF-like_dom_sf"/>
</dbReference>
<dbReference type="InterPro" id="IPR035965">
    <property type="entry name" value="PAS-like_dom_sf"/>
</dbReference>
<feature type="domain" description="PAS" evidence="2">
    <location>
        <begin position="86"/>
        <end position="156"/>
    </location>
</feature>
<name>A0A132MZL4_9ACTN</name>
<dbReference type="Pfam" id="PF13185">
    <property type="entry name" value="GAF_2"/>
    <property type="match status" value="1"/>
</dbReference>
<accession>A0A132MZL4</accession>
<dbReference type="InterPro" id="IPR003018">
    <property type="entry name" value="GAF"/>
</dbReference>
<dbReference type="PROSITE" id="PS50112">
    <property type="entry name" value="PAS"/>
    <property type="match status" value="1"/>
</dbReference>
<dbReference type="AlphaFoldDB" id="A0A132MZL4"/>
<keyword evidence="4" id="KW-1185">Reference proteome</keyword>
<dbReference type="CDD" id="cd00130">
    <property type="entry name" value="PAS"/>
    <property type="match status" value="1"/>
</dbReference>
<dbReference type="Proteomes" id="UP000070188">
    <property type="component" value="Unassembled WGS sequence"/>
</dbReference>
<evidence type="ECO:0000313" key="4">
    <source>
        <dbReference type="Proteomes" id="UP000070188"/>
    </source>
</evidence>
<comment type="caution">
    <text evidence="3">The sequence shown here is derived from an EMBL/GenBank/DDBJ whole genome shotgun (WGS) entry which is preliminary data.</text>
</comment>
<evidence type="ECO:0000256" key="1">
    <source>
        <dbReference type="SAM" id="MobiDB-lite"/>
    </source>
</evidence>
<reference evidence="4" key="1">
    <citation type="submission" date="2015-04" db="EMBL/GenBank/DDBJ databases">
        <title>Physiological reanalysis, assessment of diazotrophy, and genome sequences of multiple isolates of Streptomyces thermoautotrophicus.</title>
        <authorList>
            <person name="MacKellar D.C."/>
            <person name="Lieber L."/>
            <person name="Norman J."/>
            <person name="Bolger A."/>
            <person name="Tobin C."/>
            <person name="Murray J.W."/>
            <person name="Chang R."/>
            <person name="Ford T."/>
            <person name="Nguyen P.Q."/>
            <person name="Woodward J."/>
            <person name="Permingeat H."/>
            <person name="Joshi N.S."/>
            <person name="Silver P.A."/>
            <person name="Usadel B."/>
            <person name="Rutherford A.W."/>
            <person name="Friesen M."/>
            <person name="Prell J."/>
        </authorList>
    </citation>
    <scope>NUCLEOTIDE SEQUENCE [LARGE SCALE GENOMIC DNA]</scope>
    <source>
        <strain evidence="4">H1</strain>
    </source>
</reference>
<dbReference type="SUPFAM" id="SSF55785">
    <property type="entry name" value="PYP-like sensor domain (PAS domain)"/>
    <property type="match status" value="1"/>
</dbReference>
<dbReference type="SUPFAM" id="SSF55781">
    <property type="entry name" value="GAF domain-like"/>
    <property type="match status" value="1"/>
</dbReference>
<proteinExistence type="predicted"/>
<dbReference type="Gene3D" id="3.30.450.20">
    <property type="entry name" value="PAS domain"/>
    <property type="match status" value="1"/>
</dbReference>